<geneLocation type="mitochondrion" evidence="15"/>
<dbReference type="GO" id="GO:0005743">
    <property type="term" value="C:mitochondrial inner membrane"/>
    <property type="evidence" value="ECO:0007669"/>
    <property type="project" value="UniProtKB-SubCell"/>
</dbReference>
<feature type="transmembrane region" description="Helical" evidence="14">
    <location>
        <begin position="221"/>
        <end position="239"/>
    </location>
</feature>
<evidence type="ECO:0000256" key="4">
    <source>
        <dbReference type="ARBA" id="ARBA00021009"/>
    </source>
</evidence>
<protein>
    <recommendedName>
        <fullName evidence="4 13">NADH-ubiquinone oxidoreductase chain 1</fullName>
        <ecNumber evidence="13">7.1.1.2</ecNumber>
    </recommendedName>
</protein>
<evidence type="ECO:0000313" key="15">
    <source>
        <dbReference type="EMBL" id="AYC65822.1"/>
    </source>
</evidence>
<keyword evidence="7" id="KW-0999">Mitochondrion inner membrane</keyword>
<comment type="similarity">
    <text evidence="3 12">Belongs to the complex I subunit 1 family.</text>
</comment>
<comment type="function">
    <text evidence="1">Core subunit of the mitochondrial membrane respiratory chain NADH dehydrogenase (Complex I) that is believed to belong to the minimal assembly required for catalysis. Complex I functions in the transfer of electrons from NADH to the respiratory chain. The immediate electron acceptor for the enzyme is believed to be ubiquinone.</text>
</comment>
<comment type="catalytic activity">
    <reaction evidence="13">
        <text>a ubiquinone + NADH + 5 H(+)(in) = a ubiquinol + NAD(+) + 4 H(+)(out)</text>
        <dbReference type="Rhea" id="RHEA:29091"/>
        <dbReference type="Rhea" id="RHEA-COMP:9565"/>
        <dbReference type="Rhea" id="RHEA-COMP:9566"/>
        <dbReference type="ChEBI" id="CHEBI:15378"/>
        <dbReference type="ChEBI" id="CHEBI:16389"/>
        <dbReference type="ChEBI" id="CHEBI:17976"/>
        <dbReference type="ChEBI" id="CHEBI:57540"/>
        <dbReference type="ChEBI" id="CHEBI:57945"/>
        <dbReference type="EC" id="7.1.1.2"/>
    </reaction>
</comment>
<name>A0A3P8MXI1_9NEOP</name>
<dbReference type="GO" id="GO:0009060">
    <property type="term" value="P:aerobic respiration"/>
    <property type="evidence" value="ECO:0007669"/>
    <property type="project" value="TreeGrafter"/>
</dbReference>
<keyword evidence="12" id="KW-0520">NAD</keyword>
<keyword evidence="11 14" id="KW-0472">Membrane</keyword>
<keyword evidence="9 13" id="KW-0830">Ubiquinone</keyword>
<accession>A0A3P8MXI1</accession>
<dbReference type="InterPro" id="IPR018086">
    <property type="entry name" value="NADH_UbQ_OxRdtase_su1_CS"/>
</dbReference>
<evidence type="ECO:0000256" key="1">
    <source>
        <dbReference type="ARBA" id="ARBA00003257"/>
    </source>
</evidence>
<keyword evidence="6 12" id="KW-0812">Transmembrane</keyword>
<dbReference type="GO" id="GO:0003954">
    <property type="term" value="F:NADH dehydrogenase activity"/>
    <property type="evidence" value="ECO:0007669"/>
    <property type="project" value="TreeGrafter"/>
</dbReference>
<dbReference type="AlphaFoldDB" id="A0A3P8MXI1"/>
<proteinExistence type="inferred from homology"/>
<feature type="transmembrane region" description="Helical" evidence="14">
    <location>
        <begin position="173"/>
        <end position="200"/>
    </location>
</feature>
<keyword evidence="5" id="KW-0813">Transport</keyword>
<dbReference type="InterPro" id="IPR001694">
    <property type="entry name" value="NADH_UbQ_OxRdtase_su1/FPO"/>
</dbReference>
<evidence type="ECO:0000256" key="2">
    <source>
        <dbReference type="ARBA" id="ARBA00004448"/>
    </source>
</evidence>
<organism evidence="15">
    <name type="scientific">Bovicola caprae</name>
    <dbReference type="NCBI Taxonomy" id="1647116"/>
    <lineage>
        <taxon>Eukaryota</taxon>
        <taxon>Metazoa</taxon>
        <taxon>Ecdysozoa</taxon>
        <taxon>Arthropoda</taxon>
        <taxon>Hexapoda</taxon>
        <taxon>Insecta</taxon>
        <taxon>Pterygota</taxon>
        <taxon>Neoptera</taxon>
        <taxon>Paraneoptera</taxon>
        <taxon>Psocodea</taxon>
        <taxon>Troctomorpha</taxon>
        <taxon>Phthiraptera</taxon>
        <taxon>Ischnocera</taxon>
        <taxon>Bovicoliidae</taxon>
        <taxon>Bovicola</taxon>
    </lineage>
</organism>
<dbReference type="PROSITE" id="PS00668">
    <property type="entry name" value="COMPLEX1_ND1_2"/>
    <property type="match status" value="1"/>
</dbReference>
<dbReference type="GO" id="GO:0008137">
    <property type="term" value="F:NADH dehydrogenase (ubiquinone) activity"/>
    <property type="evidence" value="ECO:0007669"/>
    <property type="project" value="UniProtKB-EC"/>
</dbReference>
<evidence type="ECO:0000256" key="9">
    <source>
        <dbReference type="ARBA" id="ARBA00023075"/>
    </source>
</evidence>
<reference evidence="15" key="1">
    <citation type="journal article" date="2018" name="Syst. Biol.">
        <title>Mitochondrial Genome Fragmentation Unites the Parasitic Lice of Eutherian Mammals.</title>
        <authorList>
            <person name="Song F."/>
            <person name="Li H."/>
            <person name="Liu G.-H."/>
            <person name="Wang W."/>
            <person name="James P."/>
            <person name="Colwell D.D."/>
            <person name="Tran A."/>
            <person name="Gong S."/>
            <person name="Cai W."/>
            <person name="Shao R."/>
        </authorList>
    </citation>
    <scope>NUCLEOTIDE SEQUENCE</scope>
    <source>
        <strain evidence="15">Minichromosome 6</strain>
    </source>
</reference>
<evidence type="ECO:0000256" key="10">
    <source>
        <dbReference type="ARBA" id="ARBA00023128"/>
    </source>
</evidence>
<evidence type="ECO:0000256" key="14">
    <source>
        <dbReference type="SAM" id="Phobius"/>
    </source>
</evidence>
<evidence type="ECO:0000256" key="5">
    <source>
        <dbReference type="ARBA" id="ARBA00022448"/>
    </source>
</evidence>
<sequence>MTYLKLESLILAAIQILDVFVCVLMSVAFYTLFERKILGLIQVRLGPNKVGMSGILQPFSDAMKLLSKTQSSPVKSGLWGFLLAPTLSFLLSISIWMVFSSFCGTFSLNLCLFVVFMYLSLSAYPLIFAGWFSNSKYSSIGGIRSVALSLSYEIPLSFSILGVVLMWKSPNPFYWGGSLMSGLVLSQIGMILTIMICFLVETGRSPFDLAEGESELVSGYCVEYGGGLYILVFLSEYLAMFFSGLVISSMFLHSPFTIVAVVFASAWLRGTLPRIRFDLLMSTGWLVLIPLSMGLFFSNCILQ</sequence>
<comment type="subcellular location">
    <subcellularLocation>
        <location evidence="2 12">Mitochondrion inner membrane</location>
        <topology evidence="2 12">Multi-pass membrane protein</topology>
    </subcellularLocation>
</comment>
<feature type="transmembrane region" description="Helical" evidence="14">
    <location>
        <begin position="145"/>
        <end position="167"/>
    </location>
</feature>
<evidence type="ECO:0000256" key="3">
    <source>
        <dbReference type="ARBA" id="ARBA00010535"/>
    </source>
</evidence>
<evidence type="ECO:0000256" key="12">
    <source>
        <dbReference type="RuleBase" id="RU000471"/>
    </source>
</evidence>
<dbReference type="EC" id="7.1.1.2" evidence="13"/>
<keyword evidence="10 13" id="KW-0496">Mitochondrion</keyword>
<evidence type="ECO:0000256" key="8">
    <source>
        <dbReference type="ARBA" id="ARBA00022989"/>
    </source>
</evidence>
<dbReference type="Pfam" id="PF00146">
    <property type="entry name" value="NADHdh"/>
    <property type="match status" value="1"/>
</dbReference>
<feature type="transmembrane region" description="Helical" evidence="14">
    <location>
        <begin position="105"/>
        <end position="133"/>
    </location>
</feature>
<gene>
    <name evidence="15" type="primary">ND1</name>
</gene>
<feature type="transmembrane region" description="Helical" evidence="14">
    <location>
        <begin position="279"/>
        <end position="297"/>
    </location>
</feature>
<evidence type="ECO:0000256" key="6">
    <source>
        <dbReference type="ARBA" id="ARBA00022692"/>
    </source>
</evidence>
<feature type="transmembrane region" description="Helical" evidence="14">
    <location>
        <begin position="12"/>
        <end position="33"/>
    </location>
</feature>
<evidence type="ECO:0000256" key="11">
    <source>
        <dbReference type="ARBA" id="ARBA00023136"/>
    </source>
</evidence>
<dbReference type="PANTHER" id="PTHR11432">
    <property type="entry name" value="NADH DEHYDROGENASE SUBUNIT 1"/>
    <property type="match status" value="1"/>
</dbReference>
<dbReference type="PANTHER" id="PTHR11432:SF3">
    <property type="entry name" value="NADH-UBIQUINONE OXIDOREDUCTASE CHAIN 1"/>
    <property type="match status" value="1"/>
</dbReference>
<dbReference type="EMBL" id="MH001181">
    <property type="protein sequence ID" value="AYC65822.1"/>
    <property type="molecule type" value="Genomic_DNA"/>
</dbReference>
<evidence type="ECO:0000256" key="7">
    <source>
        <dbReference type="ARBA" id="ARBA00022792"/>
    </source>
</evidence>
<evidence type="ECO:0000256" key="13">
    <source>
        <dbReference type="RuleBase" id="RU000473"/>
    </source>
</evidence>
<feature type="transmembrane region" description="Helical" evidence="14">
    <location>
        <begin position="245"/>
        <end position="267"/>
    </location>
</feature>
<keyword evidence="8 14" id="KW-1133">Transmembrane helix</keyword>
<feature type="transmembrane region" description="Helical" evidence="14">
    <location>
        <begin position="78"/>
        <end position="99"/>
    </location>
</feature>